<sequence length="163" mass="17996">MGLFLAMRVDIHEMKLYVVPMPLNMTLEIDGFKVVPIMDEFSLAEAFIHIWGICDDVSSIETLQNNFPSGTGEWLSSECDEPECSSEERGSQADTQIHATGLRDVSPPRGEGVVMANFNTNHTVVPLVASMLCLLDIPAHTFVWDVALVVDNTDPNGNRSNEM</sequence>
<feature type="region of interest" description="Disordered" evidence="1">
    <location>
        <begin position="71"/>
        <end position="93"/>
    </location>
</feature>
<evidence type="ECO:0000313" key="3">
    <source>
        <dbReference type="Proteomes" id="UP000008694"/>
    </source>
</evidence>
<dbReference type="HOGENOM" id="CLU_1629323_0_0_1"/>
<dbReference type="Proteomes" id="UP000008694">
    <property type="component" value="Unassembled WGS sequence"/>
</dbReference>
<reference evidence="3" key="1">
    <citation type="journal article" date="2011" name="Nat. Genet.">
        <title>The Arabidopsis lyrata genome sequence and the basis of rapid genome size change.</title>
        <authorList>
            <person name="Hu T.T."/>
            <person name="Pattyn P."/>
            <person name="Bakker E.G."/>
            <person name="Cao J."/>
            <person name="Cheng J.-F."/>
            <person name="Clark R.M."/>
            <person name="Fahlgren N."/>
            <person name="Fawcett J.A."/>
            <person name="Grimwood J."/>
            <person name="Gundlach H."/>
            <person name="Haberer G."/>
            <person name="Hollister J.D."/>
            <person name="Ossowski S."/>
            <person name="Ottilar R.P."/>
            <person name="Salamov A.A."/>
            <person name="Schneeberger K."/>
            <person name="Spannagl M."/>
            <person name="Wang X."/>
            <person name="Yang L."/>
            <person name="Nasrallah M.E."/>
            <person name="Bergelson J."/>
            <person name="Carrington J.C."/>
            <person name="Gaut B.S."/>
            <person name="Schmutz J."/>
            <person name="Mayer K.F.X."/>
            <person name="Van de Peer Y."/>
            <person name="Grigoriev I.V."/>
            <person name="Nordborg M."/>
            <person name="Weigel D."/>
            <person name="Guo Y.-L."/>
        </authorList>
    </citation>
    <scope>NUCLEOTIDE SEQUENCE [LARGE SCALE GENOMIC DNA]</scope>
    <source>
        <strain evidence="3">cv. MN47</strain>
    </source>
</reference>
<gene>
    <name evidence="2" type="ORF">ARALYDRAFT_344395</name>
</gene>
<keyword evidence="3" id="KW-1185">Reference proteome</keyword>
<organism evidence="3">
    <name type="scientific">Arabidopsis lyrata subsp. lyrata</name>
    <name type="common">Lyre-leaved rock-cress</name>
    <dbReference type="NCBI Taxonomy" id="81972"/>
    <lineage>
        <taxon>Eukaryota</taxon>
        <taxon>Viridiplantae</taxon>
        <taxon>Streptophyta</taxon>
        <taxon>Embryophyta</taxon>
        <taxon>Tracheophyta</taxon>
        <taxon>Spermatophyta</taxon>
        <taxon>Magnoliopsida</taxon>
        <taxon>eudicotyledons</taxon>
        <taxon>Gunneridae</taxon>
        <taxon>Pentapetalae</taxon>
        <taxon>rosids</taxon>
        <taxon>malvids</taxon>
        <taxon>Brassicales</taxon>
        <taxon>Brassicaceae</taxon>
        <taxon>Camelineae</taxon>
        <taxon>Arabidopsis</taxon>
    </lineage>
</organism>
<accession>D7LFD8</accession>
<dbReference type="Gramene" id="fgenesh1_pg.C_scaffold_4000737">
    <property type="protein sequence ID" value="fgenesh1_pg.C_scaffold_4000737"/>
    <property type="gene ID" value="fgenesh1_pg.C_scaffold_4000737"/>
</dbReference>
<dbReference type="EMBL" id="GL348716">
    <property type="protein sequence ID" value="EFH55275.1"/>
    <property type="molecule type" value="Genomic_DNA"/>
</dbReference>
<evidence type="ECO:0000256" key="1">
    <source>
        <dbReference type="SAM" id="MobiDB-lite"/>
    </source>
</evidence>
<name>D7LFD8_ARALL</name>
<proteinExistence type="predicted"/>
<dbReference type="AlphaFoldDB" id="D7LFD8"/>
<protein>
    <submittedName>
        <fullName evidence="2">Predicted protein</fullName>
    </submittedName>
</protein>
<evidence type="ECO:0000313" key="2">
    <source>
        <dbReference type="EMBL" id="EFH55275.1"/>
    </source>
</evidence>